<dbReference type="PANTHER" id="PTHR10000">
    <property type="entry name" value="PHOSPHOSERINE PHOSPHATASE"/>
    <property type="match status" value="1"/>
</dbReference>
<evidence type="ECO:0000313" key="2">
    <source>
        <dbReference type="Proteomes" id="UP000281813"/>
    </source>
</evidence>
<dbReference type="PANTHER" id="PTHR10000:SF55">
    <property type="entry name" value="5-AMINO-6-(5-PHOSPHO-D-RIBITYLAMINO)URACIL PHOSPHATASE YCSE"/>
    <property type="match status" value="1"/>
</dbReference>
<comment type="caution">
    <text evidence="1">The sequence shown here is derived from an EMBL/GenBank/DDBJ whole genome shotgun (WGS) entry which is preliminary data.</text>
</comment>
<dbReference type="GO" id="GO:0000287">
    <property type="term" value="F:magnesium ion binding"/>
    <property type="evidence" value="ECO:0007669"/>
    <property type="project" value="TreeGrafter"/>
</dbReference>
<dbReference type="SFLD" id="SFLDS00003">
    <property type="entry name" value="Haloacid_Dehalogenase"/>
    <property type="match status" value="1"/>
</dbReference>
<reference evidence="1 2" key="1">
    <citation type="journal article" date="2015" name="Antonie Van Leeuwenhoek">
        <title>Oceanobacillus bengalensis sp. nov., a bacterium isolated from seawater of the Bay of Bengal.</title>
        <authorList>
            <person name="Yongchang O."/>
            <person name="Xiang W."/>
            <person name="Wang G."/>
        </authorList>
    </citation>
    <scope>NUCLEOTIDE SEQUENCE [LARGE SCALE GENOMIC DNA]</scope>
    <source>
        <strain evidence="1 2">MCCC 1K00260</strain>
    </source>
</reference>
<dbReference type="InterPro" id="IPR006379">
    <property type="entry name" value="HAD-SF_hydro_IIB"/>
</dbReference>
<sequence>MKLIAIDLDGTLLTNEGKISENNRKAIHKAQNQGDIVTIASGRSLHDTIQILAEAKLECPIIAGNGAIIYESGTILQNHFLPANIVKEMIEKIEAIGLYYELYTNKGVFTSDNGKALLTTEAQRLHDQYDDFPREKATHMIDMQFTQKGLVYVKSYHDLDYAALEVYKVFVLSFDQKRLSELDSLLKERSDISLTTSANEKLEIGHPLTSKGNALEFFAKHLEVPLENIVAIGDNLNDLSMFDIAGFRIAMGNAEDVVKEKADFVTKAYDEDGVAYGLQQLYVK</sequence>
<dbReference type="Gene3D" id="3.40.50.1000">
    <property type="entry name" value="HAD superfamily/HAD-like"/>
    <property type="match status" value="1"/>
</dbReference>
<dbReference type="NCBIfam" id="TIGR01484">
    <property type="entry name" value="HAD-SF-IIB"/>
    <property type="match status" value="1"/>
</dbReference>
<protein>
    <submittedName>
        <fullName evidence="1">HAD family phosphatase</fullName>
    </submittedName>
</protein>
<dbReference type="RefSeq" id="WP_121132137.1">
    <property type="nucleotide sequence ID" value="NZ_JBHUFK010000003.1"/>
</dbReference>
<dbReference type="NCBIfam" id="TIGR00099">
    <property type="entry name" value="Cof-subfamily"/>
    <property type="match status" value="1"/>
</dbReference>
<dbReference type="Pfam" id="PF08282">
    <property type="entry name" value="Hydrolase_3"/>
    <property type="match status" value="1"/>
</dbReference>
<dbReference type="SUPFAM" id="SSF56784">
    <property type="entry name" value="HAD-like"/>
    <property type="match status" value="1"/>
</dbReference>
<dbReference type="CDD" id="cd07516">
    <property type="entry name" value="HAD_Pase"/>
    <property type="match status" value="1"/>
</dbReference>
<dbReference type="PROSITE" id="PS01228">
    <property type="entry name" value="COF_1"/>
    <property type="match status" value="1"/>
</dbReference>
<dbReference type="InterPro" id="IPR023214">
    <property type="entry name" value="HAD_sf"/>
</dbReference>
<dbReference type="GO" id="GO:0016791">
    <property type="term" value="F:phosphatase activity"/>
    <property type="evidence" value="ECO:0007669"/>
    <property type="project" value="UniProtKB-ARBA"/>
</dbReference>
<dbReference type="SFLD" id="SFLDG01140">
    <property type="entry name" value="C2.B:_Phosphomannomutase_and_P"/>
    <property type="match status" value="1"/>
</dbReference>
<dbReference type="EMBL" id="RBZO01000018">
    <property type="protein sequence ID" value="RKQ14785.1"/>
    <property type="molecule type" value="Genomic_DNA"/>
</dbReference>
<organism evidence="1 2">
    <name type="scientific">Oceanobacillus bengalensis</name>
    <dbReference type="NCBI Taxonomy" id="1435466"/>
    <lineage>
        <taxon>Bacteria</taxon>
        <taxon>Bacillati</taxon>
        <taxon>Bacillota</taxon>
        <taxon>Bacilli</taxon>
        <taxon>Bacillales</taxon>
        <taxon>Bacillaceae</taxon>
        <taxon>Oceanobacillus</taxon>
    </lineage>
</organism>
<dbReference type="Proteomes" id="UP000281813">
    <property type="component" value="Unassembled WGS sequence"/>
</dbReference>
<evidence type="ECO:0000313" key="1">
    <source>
        <dbReference type="EMBL" id="RKQ14785.1"/>
    </source>
</evidence>
<dbReference type="Gene3D" id="3.30.1240.10">
    <property type="match status" value="1"/>
</dbReference>
<gene>
    <name evidence="1" type="ORF">D8M05_12120</name>
</gene>
<dbReference type="OrthoDB" id="9806027at2"/>
<proteinExistence type="predicted"/>
<dbReference type="SFLD" id="SFLDG01144">
    <property type="entry name" value="C2.B.4:_PGP_Like"/>
    <property type="match status" value="1"/>
</dbReference>
<dbReference type="InterPro" id="IPR000150">
    <property type="entry name" value="Cof"/>
</dbReference>
<dbReference type="GO" id="GO:0005829">
    <property type="term" value="C:cytosol"/>
    <property type="evidence" value="ECO:0007669"/>
    <property type="project" value="TreeGrafter"/>
</dbReference>
<keyword evidence="2" id="KW-1185">Reference proteome</keyword>
<dbReference type="InterPro" id="IPR036412">
    <property type="entry name" value="HAD-like_sf"/>
</dbReference>
<dbReference type="AlphaFoldDB" id="A0A494YXP4"/>
<name>A0A494YXP4_9BACI</name>
<accession>A0A494YXP4</accession>